<evidence type="ECO:0000256" key="1">
    <source>
        <dbReference type="ARBA" id="ARBA00023015"/>
    </source>
</evidence>
<dbReference type="InterPro" id="IPR051081">
    <property type="entry name" value="HTH_MetalResp_TranReg"/>
</dbReference>
<dbReference type="InterPro" id="IPR036390">
    <property type="entry name" value="WH_DNA-bd_sf"/>
</dbReference>
<dbReference type="PROSITE" id="PS50987">
    <property type="entry name" value="HTH_ARSR_2"/>
    <property type="match status" value="1"/>
</dbReference>
<evidence type="ECO:0000313" key="6">
    <source>
        <dbReference type="Proteomes" id="UP000268844"/>
    </source>
</evidence>
<dbReference type="EMBL" id="UZWD01000038">
    <property type="protein sequence ID" value="VDS06141.1"/>
    <property type="molecule type" value="Genomic_DNA"/>
</dbReference>
<dbReference type="Gene3D" id="1.10.10.10">
    <property type="entry name" value="Winged helix-like DNA-binding domain superfamily/Winged helix DNA-binding domain"/>
    <property type="match status" value="1"/>
</dbReference>
<sequence>MSINTVFEALSHPVRRKVLALLKRGPMSAGELAEHFDISRPTLSVHFNKLKEAELVAVERQGTSLIYHLNTSVLEDALAGIFDLTEPKDG</sequence>
<dbReference type="GO" id="GO:0003677">
    <property type="term" value="F:DNA binding"/>
    <property type="evidence" value="ECO:0007669"/>
    <property type="project" value="UniProtKB-KW"/>
</dbReference>
<dbReference type="GO" id="GO:0003700">
    <property type="term" value="F:DNA-binding transcription factor activity"/>
    <property type="evidence" value="ECO:0007669"/>
    <property type="project" value="InterPro"/>
</dbReference>
<keyword evidence="1" id="KW-0805">Transcription regulation</keyword>
<dbReference type="PANTHER" id="PTHR33154">
    <property type="entry name" value="TRANSCRIPTIONAL REGULATOR, ARSR FAMILY"/>
    <property type="match status" value="1"/>
</dbReference>
<evidence type="ECO:0000313" key="5">
    <source>
        <dbReference type="EMBL" id="VDS06141.1"/>
    </source>
</evidence>
<dbReference type="SUPFAM" id="SSF46785">
    <property type="entry name" value="Winged helix' DNA-binding domain"/>
    <property type="match status" value="1"/>
</dbReference>
<keyword evidence="3" id="KW-0804">Transcription</keyword>
<dbReference type="NCBIfam" id="NF033789">
    <property type="entry name" value="repress_SdpR"/>
    <property type="match status" value="1"/>
</dbReference>
<dbReference type="InterPro" id="IPR011991">
    <property type="entry name" value="ArsR-like_HTH"/>
</dbReference>
<dbReference type="Proteomes" id="UP000268844">
    <property type="component" value="Unassembled WGS sequence"/>
</dbReference>
<reference evidence="5 6" key="1">
    <citation type="submission" date="2018-12" db="EMBL/GenBank/DDBJ databases">
        <authorList>
            <person name="Criscuolo A."/>
        </authorList>
    </citation>
    <scope>NUCLEOTIDE SEQUENCE [LARGE SCALE GENOMIC DNA]</scope>
    <source>
        <strain evidence="5">ACIP1116281</strain>
    </source>
</reference>
<dbReference type="CDD" id="cd00090">
    <property type="entry name" value="HTH_ARSR"/>
    <property type="match status" value="1"/>
</dbReference>
<accession>A0A447IF88</accession>
<evidence type="ECO:0000259" key="4">
    <source>
        <dbReference type="PROSITE" id="PS50987"/>
    </source>
</evidence>
<keyword evidence="6" id="KW-1185">Reference proteome</keyword>
<name>A0A447IF88_9HYPH</name>
<dbReference type="PRINTS" id="PR00778">
    <property type="entry name" value="HTHARSR"/>
</dbReference>
<keyword evidence="2" id="KW-0238">DNA-binding</keyword>
<gene>
    <name evidence="5" type="primary">sdpR_3</name>
    <name evidence="5" type="ORF">DEVEQU_03294</name>
</gene>
<dbReference type="SMART" id="SM00418">
    <property type="entry name" value="HTH_ARSR"/>
    <property type="match status" value="1"/>
</dbReference>
<organism evidence="5 6">
    <name type="scientific">Devosia equisanguinis</name>
    <dbReference type="NCBI Taxonomy" id="2490941"/>
    <lineage>
        <taxon>Bacteria</taxon>
        <taxon>Pseudomonadati</taxon>
        <taxon>Pseudomonadota</taxon>
        <taxon>Alphaproteobacteria</taxon>
        <taxon>Hyphomicrobiales</taxon>
        <taxon>Devosiaceae</taxon>
        <taxon>Devosia</taxon>
    </lineage>
</organism>
<proteinExistence type="predicted"/>
<dbReference type="PANTHER" id="PTHR33154:SF33">
    <property type="entry name" value="TRANSCRIPTIONAL REPRESSOR SDPR"/>
    <property type="match status" value="1"/>
</dbReference>
<protein>
    <submittedName>
        <fullName evidence="5">Transcriptional repressor SdpR</fullName>
    </submittedName>
</protein>
<dbReference type="NCBIfam" id="NF033788">
    <property type="entry name" value="HTH_metalloreg"/>
    <property type="match status" value="1"/>
</dbReference>
<feature type="domain" description="HTH arsR-type" evidence="4">
    <location>
        <begin position="1"/>
        <end position="89"/>
    </location>
</feature>
<dbReference type="InterPro" id="IPR001845">
    <property type="entry name" value="HTH_ArsR_DNA-bd_dom"/>
</dbReference>
<evidence type="ECO:0000256" key="3">
    <source>
        <dbReference type="ARBA" id="ARBA00023163"/>
    </source>
</evidence>
<dbReference type="RefSeq" id="WP_223214264.1">
    <property type="nucleotide sequence ID" value="NZ_JBHTMH010000001.1"/>
</dbReference>
<dbReference type="InterPro" id="IPR036388">
    <property type="entry name" value="WH-like_DNA-bd_sf"/>
</dbReference>
<dbReference type="AlphaFoldDB" id="A0A447IF88"/>
<dbReference type="Pfam" id="PF12840">
    <property type="entry name" value="HTH_20"/>
    <property type="match status" value="1"/>
</dbReference>
<evidence type="ECO:0000256" key="2">
    <source>
        <dbReference type="ARBA" id="ARBA00023125"/>
    </source>
</evidence>
<dbReference type="InterPro" id="IPR047796">
    <property type="entry name" value="SdpR-like_repress"/>
</dbReference>